<dbReference type="RefSeq" id="WP_089654884.1">
    <property type="nucleotide sequence ID" value="NZ_QTLC01000036.1"/>
</dbReference>
<dbReference type="EMBL" id="QTLC01000036">
    <property type="protein sequence ID" value="RDY70964.1"/>
    <property type="molecule type" value="Genomic_DNA"/>
</dbReference>
<name>A0A3D8VNI0_9BACI</name>
<protein>
    <submittedName>
        <fullName evidence="2">SGNH/GDSL hydrolase family protein</fullName>
    </submittedName>
</protein>
<accession>A0A3D8VNI0</accession>
<feature type="domain" description="SGNH hydrolase-type esterase" evidence="1">
    <location>
        <begin position="30"/>
        <end position="221"/>
    </location>
</feature>
<evidence type="ECO:0000259" key="1">
    <source>
        <dbReference type="Pfam" id="PF13472"/>
    </source>
</evidence>
<dbReference type="CDD" id="cd00229">
    <property type="entry name" value="SGNH_hydrolase"/>
    <property type="match status" value="1"/>
</dbReference>
<organism evidence="2 3">
    <name type="scientific">Halobacillus trueperi</name>
    <dbReference type="NCBI Taxonomy" id="156205"/>
    <lineage>
        <taxon>Bacteria</taxon>
        <taxon>Bacillati</taxon>
        <taxon>Bacillota</taxon>
        <taxon>Bacilli</taxon>
        <taxon>Bacillales</taxon>
        <taxon>Bacillaceae</taxon>
        <taxon>Halobacillus</taxon>
    </lineage>
</organism>
<dbReference type="Pfam" id="PF13472">
    <property type="entry name" value="Lipase_GDSL_2"/>
    <property type="match status" value="1"/>
</dbReference>
<dbReference type="Proteomes" id="UP000257032">
    <property type="component" value="Unassembled WGS sequence"/>
</dbReference>
<dbReference type="InterPro" id="IPR036514">
    <property type="entry name" value="SGNH_hydro_sf"/>
</dbReference>
<dbReference type="InterPro" id="IPR051532">
    <property type="entry name" value="Ester_Hydrolysis_Enzymes"/>
</dbReference>
<evidence type="ECO:0000313" key="3">
    <source>
        <dbReference type="Proteomes" id="UP000257032"/>
    </source>
</evidence>
<evidence type="ECO:0000313" key="2">
    <source>
        <dbReference type="EMBL" id="RDY70964.1"/>
    </source>
</evidence>
<dbReference type="SUPFAM" id="SSF52266">
    <property type="entry name" value="SGNH hydrolase"/>
    <property type="match status" value="1"/>
</dbReference>
<dbReference type="PANTHER" id="PTHR30383:SF5">
    <property type="entry name" value="SGNH HYDROLASE-TYPE ESTERASE DOMAIN-CONTAINING PROTEIN"/>
    <property type="match status" value="1"/>
</dbReference>
<dbReference type="AlphaFoldDB" id="A0A3D8VNI0"/>
<proteinExistence type="predicted"/>
<comment type="caution">
    <text evidence="2">The sequence shown here is derived from an EMBL/GenBank/DDBJ whole genome shotgun (WGS) entry which is preliminary data.</text>
</comment>
<dbReference type="GO" id="GO:0004622">
    <property type="term" value="F:phosphatidylcholine lysophospholipase activity"/>
    <property type="evidence" value="ECO:0007669"/>
    <property type="project" value="TreeGrafter"/>
</dbReference>
<reference evidence="2 3" key="1">
    <citation type="submission" date="2018-08" db="EMBL/GenBank/DDBJ databases">
        <title>Genome sequence of strict halophilic Halobacillus trueperi SS1 isolated from Lunsu, a salty water body of North West Himalayas.</title>
        <authorList>
            <person name="Gupta S."/>
            <person name="Sharma P."/>
            <person name="Dev K."/>
            <person name="Baumler D."/>
            <person name="Sourirajan A."/>
        </authorList>
    </citation>
    <scope>NUCLEOTIDE SEQUENCE [LARGE SCALE GENOMIC DNA]</scope>
    <source>
        <strain evidence="2 3">SS1</strain>
    </source>
</reference>
<gene>
    <name evidence="2" type="ORF">DXT76_10010</name>
</gene>
<dbReference type="PANTHER" id="PTHR30383">
    <property type="entry name" value="THIOESTERASE 1/PROTEASE 1/LYSOPHOSPHOLIPASE L1"/>
    <property type="match status" value="1"/>
</dbReference>
<dbReference type="Gene3D" id="3.40.50.1110">
    <property type="entry name" value="SGNH hydrolase"/>
    <property type="match status" value="1"/>
</dbReference>
<dbReference type="InterPro" id="IPR013830">
    <property type="entry name" value="SGNH_hydro"/>
</dbReference>
<keyword evidence="2" id="KW-0378">Hydrolase</keyword>
<sequence>MKNIWILVMVFAVILAPSDLAAFKEERLVAIGDSIPFGYNLDKENKNPPKGSFPSLIGMKKDIEVTNLSIPGLTSAQLLKAVQSNNTFRESLKNADYVIVYIGGNDLLNVVKKNGGLDGMKMEEAAPVIRDLIYNVYSTILEIDELTNGKVLVYNIYNPYPAAGDQLNTPLAYINQQYASLIKLLKHFASVTLVDAYKAYHGHPEYIIKGDVHPTAKGQQVLAKLALKHMD</sequence>